<accession>Q1N4H5</accession>
<dbReference type="Pfam" id="PF21687">
    <property type="entry name" value="T2SSK_1st"/>
    <property type="match status" value="1"/>
</dbReference>
<keyword evidence="6 12" id="KW-0812">Transmembrane</keyword>
<reference evidence="15 16" key="1">
    <citation type="submission" date="2006-03" db="EMBL/GenBank/DDBJ databases">
        <authorList>
            <person name="Pinhassi J."/>
            <person name="Pedros-Alio C."/>
            <person name="Ferriera S."/>
            <person name="Johnson J."/>
            <person name="Kravitz S."/>
            <person name="Halpern A."/>
            <person name="Remington K."/>
            <person name="Beeson K."/>
            <person name="Tran B."/>
            <person name="Rogers Y.-H."/>
            <person name="Friedman R."/>
            <person name="Venter J.C."/>
        </authorList>
    </citation>
    <scope>NUCLEOTIDE SEQUENCE [LARGE SCALE GENOMIC DNA]</scope>
    <source>
        <strain evidence="15 16">RED65</strain>
    </source>
</reference>
<evidence type="ECO:0000256" key="9">
    <source>
        <dbReference type="ARBA" id="ARBA00023136"/>
    </source>
</evidence>
<dbReference type="SUPFAM" id="SSF158544">
    <property type="entry name" value="GspK insert domain-like"/>
    <property type="match status" value="1"/>
</dbReference>
<evidence type="ECO:0000256" key="7">
    <source>
        <dbReference type="ARBA" id="ARBA00022927"/>
    </source>
</evidence>
<keyword evidence="5 10" id="KW-0997">Cell inner membrane</keyword>
<evidence type="ECO:0000259" key="14">
    <source>
        <dbReference type="Pfam" id="PF21687"/>
    </source>
</evidence>
<evidence type="ECO:0000256" key="12">
    <source>
        <dbReference type="SAM" id="Phobius"/>
    </source>
</evidence>
<dbReference type="InterPro" id="IPR049179">
    <property type="entry name" value="T2SSK_SAM-like_2nd"/>
</dbReference>
<dbReference type="PANTHER" id="PTHR38831">
    <property type="entry name" value="TYPE II SECRETION SYSTEM PROTEIN K"/>
    <property type="match status" value="1"/>
</dbReference>
<dbReference type="PIRSF" id="PIRSF002786">
    <property type="entry name" value="XcpX"/>
    <property type="match status" value="1"/>
</dbReference>
<feature type="transmembrane region" description="Helical" evidence="12">
    <location>
        <begin position="12"/>
        <end position="30"/>
    </location>
</feature>
<feature type="domain" description="T2SS protein K first SAM-like" evidence="14">
    <location>
        <begin position="108"/>
        <end position="202"/>
    </location>
</feature>
<dbReference type="InterPro" id="IPR045584">
    <property type="entry name" value="Pilin-like"/>
</dbReference>
<organism evidence="15 16">
    <name type="scientific">Bermanella marisrubri</name>
    <dbReference type="NCBI Taxonomy" id="207949"/>
    <lineage>
        <taxon>Bacteria</taxon>
        <taxon>Pseudomonadati</taxon>
        <taxon>Pseudomonadota</taxon>
        <taxon>Gammaproteobacteria</taxon>
        <taxon>Oceanospirillales</taxon>
        <taxon>Oceanospirillaceae</taxon>
        <taxon>Bermanella</taxon>
    </lineage>
</organism>
<sequence>MHSPASKQQGLALITVLFIFALVSMLAISMQRQQARDIAMATASFEYQQAQVLALSAEDLAKAGLIYDGNRDIQNNQEWDGAVELWNQPLTTQLDPATVFVTVRDLQGLFNLNSLHPDAPDPNSALIRFQELLKELQIDTAIARSLKEWMTPDSSASYYYQTLEKPYAASGMALSHPSELMLIEGMKIEDFKKLEPYVTALPMKTQLNINTTPDVVLSSWDSRLSVSQAQSVLSKTRPGSCDPNNRANAIFQNIDDFWNAPEISSMINGDPNETNASTEDSTNSGSGWQKQDFTVKSQYFSVMIRVQYTSTNPDNPTDLVLESIMRRDLTPDTGFVGVIYRDFSRNLDDLARLKIVDC</sequence>
<dbReference type="PANTHER" id="PTHR38831:SF1">
    <property type="entry name" value="TYPE II SECRETION SYSTEM PROTEIN K-RELATED"/>
    <property type="match status" value="1"/>
</dbReference>
<keyword evidence="8 12" id="KW-1133">Transmembrane helix</keyword>
<dbReference type="RefSeq" id="WP_007017837.1">
    <property type="nucleotide sequence ID" value="NZ_CH724114.1"/>
</dbReference>
<dbReference type="SUPFAM" id="SSF54523">
    <property type="entry name" value="Pili subunits"/>
    <property type="match status" value="1"/>
</dbReference>
<dbReference type="STRING" id="207949.RED65_01795"/>
<dbReference type="HOGENOM" id="CLU_057294_1_0_6"/>
<evidence type="ECO:0000256" key="10">
    <source>
        <dbReference type="PIRNR" id="PIRNR002786"/>
    </source>
</evidence>
<evidence type="ECO:0000256" key="6">
    <source>
        <dbReference type="ARBA" id="ARBA00022692"/>
    </source>
</evidence>
<evidence type="ECO:0000256" key="8">
    <source>
        <dbReference type="ARBA" id="ARBA00022989"/>
    </source>
</evidence>
<comment type="caution">
    <text evidence="15">The sequence shown here is derived from an EMBL/GenBank/DDBJ whole genome shotgun (WGS) entry which is preliminary data.</text>
</comment>
<dbReference type="AlphaFoldDB" id="Q1N4H5"/>
<evidence type="ECO:0000256" key="1">
    <source>
        <dbReference type="ARBA" id="ARBA00004533"/>
    </source>
</evidence>
<evidence type="ECO:0000256" key="4">
    <source>
        <dbReference type="ARBA" id="ARBA00022475"/>
    </source>
</evidence>
<evidence type="ECO:0000256" key="11">
    <source>
        <dbReference type="SAM" id="MobiDB-lite"/>
    </source>
</evidence>
<dbReference type="Proteomes" id="UP000004263">
    <property type="component" value="Unassembled WGS sequence"/>
</dbReference>
<feature type="domain" description="T2SS protein K second SAM-like" evidence="13">
    <location>
        <begin position="207"/>
        <end position="274"/>
    </location>
</feature>
<evidence type="ECO:0000256" key="2">
    <source>
        <dbReference type="ARBA" id="ARBA00007246"/>
    </source>
</evidence>
<evidence type="ECO:0000313" key="16">
    <source>
        <dbReference type="Proteomes" id="UP000004263"/>
    </source>
</evidence>
<dbReference type="Gene3D" id="1.10.40.60">
    <property type="entry name" value="EpsJ-like"/>
    <property type="match status" value="2"/>
</dbReference>
<dbReference type="Gene3D" id="3.30.1300.30">
    <property type="entry name" value="GSPII I/J protein-like"/>
    <property type="match status" value="1"/>
</dbReference>
<evidence type="ECO:0000256" key="5">
    <source>
        <dbReference type="ARBA" id="ARBA00022519"/>
    </source>
</evidence>
<feature type="region of interest" description="Disordered" evidence="11">
    <location>
        <begin position="265"/>
        <end position="289"/>
    </location>
</feature>
<dbReference type="InterPro" id="IPR038072">
    <property type="entry name" value="GspK_central_sf"/>
</dbReference>
<keyword evidence="3 10" id="KW-0813">Transport</keyword>
<dbReference type="Pfam" id="PF03934">
    <property type="entry name" value="T2SSK"/>
    <property type="match status" value="1"/>
</dbReference>
<comment type="similarity">
    <text evidence="2 10">Belongs to the GSP K family.</text>
</comment>
<comment type="subcellular location">
    <subcellularLocation>
        <location evidence="1 10">Cell inner membrane</location>
    </subcellularLocation>
</comment>
<dbReference type="GO" id="GO:0009306">
    <property type="term" value="P:protein secretion"/>
    <property type="evidence" value="ECO:0007669"/>
    <property type="project" value="InterPro"/>
</dbReference>
<gene>
    <name evidence="15" type="ORF">RED65_01795</name>
</gene>
<protein>
    <recommendedName>
        <fullName evidence="10">Type II secretion system protein K</fullName>
    </recommendedName>
</protein>
<proteinExistence type="inferred from homology"/>
<dbReference type="InterPro" id="IPR049031">
    <property type="entry name" value="T2SSK_SAM-like_1st"/>
</dbReference>
<dbReference type="EMBL" id="AAQH01000002">
    <property type="protein sequence ID" value="EAT13453.1"/>
    <property type="molecule type" value="Genomic_DNA"/>
</dbReference>
<evidence type="ECO:0000313" key="15">
    <source>
        <dbReference type="EMBL" id="EAT13453.1"/>
    </source>
</evidence>
<evidence type="ECO:0000259" key="13">
    <source>
        <dbReference type="Pfam" id="PF03934"/>
    </source>
</evidence>
<dbReference type="InterPro" id="IPR005628">
    <property type="entry name" value="GspK"/>
</dbReference>
<evidence type="ECO:0000256" key="3">
    <source>
        <dbReference type="ARBA" id="ARBA00022448"/>
    </source>
</evidence>
<keyword evidence="16" id="KW-1185">Reference proteome</keyword>
<keyword evidence="7" id="KW-0653">Protein transport</keyword>
<dbReference type="NCBIfam" id="NF037980">
    <property type="entry name" value="T2SS_GspK"/>
    <property type="match status" value="1"/>
</dbReference>
<keyword evidence="4 10" id="KW-1003">Cell membrane</keyword>
<keyword evidence="9 10" id="KW-0472">Membrane</keyword>
<dbReference type="GO" id="GO:0005886">
    <property type="term" value="C:plasma membrane"/>
    <property type="evidence" value="ECO:0007669"/>
    <property type="project" value="UniProtKB-SubCell"/>
</dbReference>
<name>Q1N4H5_9GAMM</name>